<protein>
    <recommendedName>
        <fullName evidence="3">F-box domain-containing protein</fullName>
    </recommendedName>
</protein>
<dbReference type="Proteomes" id="UP000023152">
    <property type="component" value="Unassembled WGS sequence"/>
</dbReference>
<dbReference type="AlphaFoldDB" id="X6LU85"/>
<comment type="caution">
    <text evidence="1">The sequence shown here is derived from an EMBL/GenBank/DDBJ whole genome shotgun (WGS) entry which is preliminary data.</text>
</comment>
<evidence type="ECO:0000313" key="2">
    <source>
        <dbReference type="Proteomes" id="UP000023152"/>
    </source>
</evidence>
<dbReference type="EMBL" id="ASPP01029563">
    <property type="protein sequence ID" value="ETO04290.1"/>
    <property type="molecule type" value="Genomic_DNA"/>
</dbReference>
<gene>
    <name evidence="1" type="ORF">RFI_33105</name>
</gene>
<name>X6LU85_RETFI</name>
<evidence type="ECO:0008006" key="3">
    <source>
        <dbReference type="Google" id="ProtNLM"/>
    </source>
</evidence>
<keyword evidence="2" id="KW-1185">Reference proteome</keyword>
<accession>X6LU85</accession>
<sequence>MEDKLYLLCQLMTDFANICKTSSPQTYIKLFLGVLEIAAPEKKKKANDTSLLREVLFKYLYNNSLVITCSQFIEAIQYLHENVATLGRDQSGNERDNQPLFEKLDSDAFSYLLSYLNCQELMSLQTVSIRFLKQSRICMQNTIKRMSRDGNPFVLYVNRDNLSSIRSYEFGLWPYYYCTHVQLYDVVMDECLIHFCASFETCIPNLQWLSVDCSQTRTNATLTSMTLTFLQQKLQCLRINGSAQGVAQHLLFPSNNFSWTSLRCLILFGSINLYLFQRLQKCTSLTCYELNAPFYTYETDYTDIGSFEHVKDIILRSSYLPVTPEFCLLHSRVQKLHLLSRYHVPPDRLLLVNKHVKFFGEIVDIKIVNCWNLKWVLPLLGSSFPHKTLKKASVTFESVMNWDDFDGVANAKNFVTYFMTRMAQIDRLELEFFDETQFMASLVTNWIRNNPKRRPKLTILHTTW</sequence>
<proteinExistence type="predicted"/>
<organism evidence="1 2">
    <name type="scientific">Reticulomyxa filosa</name>
    <dbReference type="NCBI Taxonomy" id="46433"/>
    <lineage>
        <taxon>Eukaryota</taxon>
        <taxon>Sar</taxon>
        <taxon>Rhizaria</taxon>
        <taxon>Retaria</taxon>
        <taxon>Foraminifera</taxon>
        <taxon>Monothalamids</taxon>
        <taxon>Reticulomyxidae</taxon>
        <taxon>Reticulomyxa</taxon>
    </lineage>
</organism>
<reference evidence="1 2" key="1">
    <citation type="journal article" date="2013" name="Curr. Biol.">
        <title>The Genome of the Foraminiferan Reticulomyxa filosa.</title>
        <authorList>
            <person name="Glockner G."/>
            <person name="Hulsmann N."/>
            <person name="Schleicher M."/>
            <person name="Noegel A.A."/>
            <person name="Eichinger L."/>
            <person name="Gallinger C."/>
            <person name="Pawlowski J."/>
            <person name="Sierra R."/>
            <person name="Euteneuer U."/>
            <person name="Pillet L."/>
            <person name="Moustafa A."/>
            <person name="Platzer M."/>
            <person name="Groth M."/>
            <person name="Szafranski K."/>
            <person name="Schliwa M."/>
        </authorList>
    </citation>
    <scope>NUCLEOTIDE SEQUENCE [LARGE SCALE GENOMIC DNA]</scope>
</reference>
<evidence type="ECO:0000313" key="1">
    <source>
        <dbReference type="EMBL" id="ETO04290.1"/>
    </source>
</evidence>